<dbReference type="EMBL" id="KE747824">
    <property type="protein sequence ID" value="RMZ70731.1"/>
    <property type="molecule type" value="Genomic_DNA"/>
</dbReference>
<proteinExistence type="inferred from homology"/>
<keyword evidence="6" id="KW-0238">DNA-binding</keyword>
<evidence type="ECO:0000256" key="8">
    <source>
        <dbReference type="ARBA" id="ARBA00023235"/>
    </source>
</evidence>
<dbReference type="AlphaFoldDB" id="A0A3M7M891"/>
<keyword evidence="9" id="KW-0233">DNA recombination</keyword>
<dbReference type="SUPFAM" id="SSF52540">
    <property type="entry name" value="P-loop containing nucleoside triphosphate hydrolases"/>
    <property type="match status" value="1"/>
</dbReference>
<reference evidence="14 15" key="1">
    <citation type="journal article" date="2014" name="PLoS ONE">
        <title>De novo Genome Assembly of the Fungal Plant Pathogen Pyrenophora semeniperda.</title>
        <authorList>
            <person name="Soliai M.M."/>
            <person name="Meyer S.E."/>
            <person name="Udall J.A."/>
            <person name="Elzinga D.E."/>
            <person name="Hermansen R.A."/>
            <person name="Bodily P.M."/>
            <person name="Hart A.A."/>
            <person name="Coleman C.E."/>
        </authorList>
    </citation>
    <scope>NUCLEOTIDE SEQUENCE [LARGE SCALE GENOMIC DNA]</scope>
    <source>
        <strain evidence="14 15">CCB06</strain>
        <tissue evidence="14">Mycelium</tissue>
    </source>
</reference>
<feature type="domain" description="DNA helicase Pif1-like DEAD-box helicase" evidence="12">
    <location>
        <begin position="390"/>
        <end position="467"/>
    </location>
</feature>
<evidence type="ECO:0000256" key="4">
    <source>
        <dbReference type="ARBA" id="ARBA00022806"/>
    </source>
</evidence>
<dbReference type="PANTHER" id="PTHR47642:SF5">
    <property type="entry name" value="ATP-DEPENDENT DNA HELICASE"/>
    <property type="match status" value="1"/>
</dbReference>
<evidence type="ECO:0000256" key="3">
    <source>
        <dbReference type="ARBA" id="ARBA00022801"/>
    </source>
</evidence>
<dbReference type="InterPro" id="IPR051055">
    <property type="entry name" value="PIF1_helicase"/>
</dbReference>
<evidence type="ECO:0000256" key="9">
    <source>
        <dbReference type="RuleBase" id="RU363044"/>
    </source>
</evidence>
<dbReference type="GO" id="GO:0005524">
    <property type="term" value="F:ATP binding"/>
    <property type="evidence" value="ECO:0007669"/>
    <property type="project" value="UniProtKB-KW"/>
</dbReference>
<keyword evidence="11" id="KW-0812">Transmembrane</keyword>
<dbReference type="GO" id="GO:0043139">
    <property type="term" value="F:5'-3' DNA helicase activity"/>
    <property type="evidence" value="ECO:0007669"/>
    <property type="project" value="UniProtKB-EC"/>
</dbReference>
<dbReference type="GO" id="GO:0016887">
    <property type="term" value="F:ATP hydrolysis activity"/>
    <property type="evidence" value="ECO:0007669"/>
    <property type="project" value="RHEA"/>
</dbReference>
<feature type="compositionally biased region" description="Polar residues" evidence="10">
    <location>
        <begin position="645"/>
        <end position="655"/>
    </location>
</feature>
<dbReference type="OrthoDB" id="432234at2759"/>
<keyword evidence="3 9" id="KW-0378">Hydrolase</keyword>
<dbReference type="InterPro" id="IPR027417">
    <property type="entry name" value="P-loop_NTPase"/>
</dbReference>
<keyword evidence="4 9" id="KW-0347">Helicase</keyword>
<feature type="domain" description="DNA helicase Pif1-like 2B" evidence="13">
    <location>
        <begin position="545"/>
        <end position="588"/>
    </location>
</feature>
<dbReference type="PANTHER" id="PTHR47642">
    <property type="entry name" value="ATP-DEPENDENT DNA HELICASE"/>
    <property type="match status" value="1"/>
</dbReference>
<keyword evidence="7 9" id="KW-0234">DNA repair</keyword>
<evidence type="ECO:0000256" key="2">
    <source>
        <dbReference type="ARBA" id="ARBA00022763"/>
    </source>
</evidence>
<keyword evidence="15" id="KW-1185">Reference proteome</keyword>
<sequence>MYPLDIISIIFSFVGALFVCCMLSILARRGASLKPYNPKRSPLSTPPPARTHSPQTRPSLTHLPRTRFSTAPLKAPNATISPQPYFGYLTTRPHTTMSMFKQAVQDFDSVASSSPPNTAFKQASLGNTFKARPLGNGLKQNNAGVKRSLGAGTQGTKRTSNGFAKFLGSGPEEDGFDYPTLNIAGMEKENELPTAFHANTTSSLASALFDEDDFDSDVDLDVEDPATKGTVTYPTLPSGSSTASRDSGYDSRAQTADMKPESKSSQPIPWSSSPPEHFQAPTKSEPLKTKRRKLPWTLEQKTQSIQEDEAEAERQAARPSKRPSTEAEKVVSTPKPKVEYLWNTTASAIKQQQKNLREANKVQAKINQGTQDDVKGAVKKKKEVVQKIFLSEEQQNVVNLVVDNKKSVFFTGSAGTGKSVLLREIIAALRRKYVREPDRVAVTASTGLAACNIGGVTLHSFSGIGLVFAGMLNEMREGRLTPESIARFRKLERPLPVSEDSVEATELFPTRQEVDRSNTTRMLQLHGKTFTFEARDGGTITNKEMRDKLLQSCMVPEQIHLKKGAQVMLVKNMDETLVNGSLGKITGFMTEQMFNMYKDDEAGFLDGGPSEDAMKVEMAKSALGLNTNMVFPVFYSSLSSAEQIESNKARNSGGRNSLAKMLAR</sequence>
<feature type="transmembrane region" description="Helical" evidence="11">
    <location>
        <begin position="6"/>
        <end position="27"/>
    </location>
</feature>
<evidence type="ECO:0000259" key="12">
    <source>
        <dbReference type="Pfam" id="PF05970"/>
    </source>
</evidence>
<keyword evidence="1 9" id="KW-0547">Nucleotide-binding</keyword>
<keyword evidence="11" id="KW-0472">Membrane</keyword>
<comment type="catalytic activity">
    <reaction evidence="9">
        <text>ATP + H2O = ADP + phosphate + H(+)</text>
        <dbReference type="Rhea" id="RHEA:13065"/>
        <dbReference type="ChEBI" id="CHEBI:15377"/>
        <dbReference type="ChEBI" id="CHEBI:15378"/>
        <dbReference type="ChEBI" id="CHEBI:30616"/>
        <dbReference type="ChEBI" id="CHEBI:43474"/>
        <dbReference type="ChEBI" id="CHEBI:456216"/>
        <dbReference type="EC" id="5.6.2.3"/>
    </reaction>
</comment>
<evidence type="ECO:0000256" key="11">
    <source>
        <dbReference type="SAM" id="Phobius"/>
    </source>
</evidence>
<accession>A0A3M7M891</accession>
<protein>
    <recommendedName>
        <fullName evidence="9">ATP-dependent DNA helicase</fullName>
        <ecNumber evidence="9">5.6.2.3</ecNumber>
    </recommendedName>
</protein>
<keyword evidence="11" id="KW-1133">Transmembrane helix</keyword>
<evidence type="ECO:0000256" key="5">
    <source>
        <dbReference type="ARBA" id="ARBA00022840"/>
    </source>
</evidence>
<evidence type="ECO:0000313" key="15">
    <source>
        <dbReference type="Proteomes" id="UP000265663"/>
    </source>
</evidence>
<name>A0A3M7M891_9PLEO</name>
<evidence type="ECO:0000256" key="1">
    <source>
        <dbReference type="ARBA" id="ARBA00022741"/>
    </source>
</evidence>
<evidence type="ECO:0000256" key="10">
    <source>
        <dbReference type="SAM" id="MobiDB-lite"/>
    </source>
</evidence>
<evidence type="ECO:0000313" key="14">
    <source>
        <dbReference type="EMBL" id="RMZ70731.1"/>
    </source>
</evidence>
<dbReference type="Gene3D" id="3.40.50.300">
    <property type="entry name" value="P-loop containing nucleotide triphosphate hydrolases"/>
    <property type="match status" value="1"/>
</dbReference>
<feature type="compositionally biased region" description="Polar residues" evidence="10">
    <location>
        <begin position="229"/>
        <end position="245"/>
    </location>
</feature>
<comment type="cofactor">
    <cofactor evidence="9">
        <name>Mg(2+)</name>
        <dbReference type="ChEBI" id="CHEBI:18420"/>
    </cofactor>
</comment>
<feature type="region of interest" description="Disordered" evidence="10">
    <location>
        <begin position="216"/>
        <end position="333"/>
    </location>
</feature>
<feature type="compositionally biased region" description="Low complexity" evidence="10">
    <location>
        <begin position="263"/>
        <end position="275"/>
    </location>
</feature>
<dbReference type="GO" id="GO:0000723">
    <property type="term" value="P:telomere maintenance"/>
    <property type="evidence" value="ECO:0007669"/>
    <property type="project" value="InterPro"/>
</dbReference>
<dbReference type="InterPro" id="IPR010285">
    <property type="entry name" value="DNA_helicase_pif1-like_DEAD"/>
</dbReference>
<feature type="region of interest" description="Disordered" evidence="10">
    <location>
        <begin position="645"/>
        <end position="664"/>
    </location>
</feature>
<dbReference type="GO" id="GO:0006310">
    <property type="term" value="P:DNA recombination"/>
    <property type="evidence" value="ECO:0007669"/>
    <property type="project" value="UniProtKB-KW"/>
</dbReference>
<evidence type="ECO:0000256" key="6">
    <source>
        <dbReference type="ARBA" id="ARBA00023125"/>
    </source>
</evidence>
<organism evidence="14 15">
    <name type="scientific">Pyrenophora seminiperda CCB06</name>
    <dbReference type="NCBI Taxonomy" id="1302712"/>
    <lineage>
        <taxon>Eukaryota</taxon>
        <taxon>Fungi</taxon>
        <taxon>Dikarya</taxon>
        <taxon>Ascomycota</taxon>
        <taxon>Pezizomycotina</taxon>
        <taxon>Dothideomycetes</taxon>
        <taxon>Pleosporomycetidae</taxon>
        <taxon>Pleosporales</taxon>
        <taxon>Pleosporineae</taxon>
        <taxon>Pleosporaceae</taxon>
        <taxon>Pyrenophora</taxon>
    </lineage>
</organism>
<dbReference type="Pfam" id="PF05970">
    <property type="entry name" value="PIF1"/>
    <property type="match status" value="1"/>
</dbReference>
<gene>
    <name evidence="14" type="ORF">GMOD_00000864</name>
</gene>
<dbReference type="Proteomes" id="UP000265663">
    <property type="component" value="Unassembled WGS sequence"/>
</dbReference>
<comment type="similarity">
    <text evidence="9">Belongs to the helicase family.</text>
</comment>
<feature type="region of interest" description="Disordered" evidence="10">
    <location>
        <begin position="36"/>
        <end position="65"/>
    </location>
</feature>
<feature type="region of interest" description="Disordered" evidence="10">
    <location>
        <begin position="132"/>
        <end position="162"/>
    </location>
</feature>
<evidence type="ECO:0000256" key="7">
    <source>
        <dbReference type="ARBA" id="ARBA00023204"/>
    </source>
</evidence>
<dbReference type="InterPro" id="IPR049163">
    <property type="entry name" value="Pif1-like_2B_dom"/>
</dbReference>
<evidence type="ECO:0000259" key="13">
    <source>
        <dbReference type="Pfam" id="PF21530"/>
    </source>
</evidence>
<keyword evidence="8" id="KW-0413">Isomerase</keyword>
<keyword evidence="2 9" id="KW-0227">DNA damage</keyword>
<dbReference type="EC" id="5.6.2.3" evidence="9"/>
<keyword evidence="5 9" id="KW-0067">ATP-binding</keyword>
<dbReference type="GO" id="GO:0006281">
    <property type="term" value="P:DNA repair"/>
    <property type="evidence" value="ECO:0007669"/>
    <property type="project" value="UniProtKB-KW"/>
</dbReference>
<dbReference type="Pfam" id="PF21530">
    <property type="entry name" value="Pif1_2B_dom"/>
    <property type="match status" value="1"/>
</dbReference>